<comment type="caution">
    <text evidence="1">The sequence shown here is derived from an EMBL/GenBank/DDBJ whole genome shotgun (WGS) entry which is preliminary data.</text>
</comment>
<gene>
    <name evidence="1" type="ORF">PSON_ATCC_30995.1.T1270045</name>
</gene>
<proteinExistence type="predicted"/>
<reference evidence="1" key="1">
    <citation type="submission" date="2021-01" db="EMBL/GenBank/DDBJ databases">
        <authorList>
            <consortium name="Genoscope - CEA"/>
            <person name="William W."/>
        </authorList>
    </citation>
    <scope>NUCLEOTIDE SEQUENCE</scope>
</reference>
<organism evidence="1 2">
    <name type="scientific">Paramecium sonneborni</name>
    <dbReference type="NCBI Taxonomy" id="65129"/>
    <lineage>
        <taxon>Eukaryota</taxon>
        <taxon>Sar</taxon>
        <taxon>Alveolata</taxon>
        <taxon>Ciliophora</taxon>
        <taxon>Intramacronucleata</taxon>
        <taxon>Oligohymenophorea</taxon>
        <taxon>Peniculida</taxon>
        <taxon>Parameciidae</taxon>
        <taxon>Paramecium</taxon>
    </lineage>
</organism>
<sequence>MYQSDNNLDKLFELFKDQKTKLFQVESFITSLEQTEMTQNTLILKERLNLFKKQQLSKAEFEQLFQIDLKNRDMSQAIFNSIQKKDKNFISTQDLINLNQLYKFGYTNDQINLIMKFLGKSNQISNDQFIHVLQQQQHN</sequence>
<name>A0A8S1R005_9CILI</name>
<dbReference type="AlphaFoldDB" id="A0A8S1R005"/>
<dbReference type="OrthoDB" id="305883at2759"/>
<evidence type="ECO:0000313" key="2">
    <source>
        <dbReference type="Proteomes" id="UP000692954"/>
    </source>
</evidence>
<evidence type="ECO:0000313" key="1">
    <source>
        <dbReference type="EMBL" id="CAD8120587.1"/>
    </source>
</evidence>
<protein>
    <submittedName>
        <fullName evidence="1">Uncharacterized protein</fullName>
    </submittedName>
</protein>
<keyword evidence="2" id="KW-1185">Reference proteome</keyword>
<accession>A0A8S1R005</accession>
<dbReference type="EMBL" id="CAJJDN010000127">
    <property type="protein sequence ID" value="CAD8120587.1"/>
    <property type="molecule type" value="Genomic_DNA"/>
</dbReference>
<dbReference type="Proteomes" id="UP000692954">
    <property type="component" value="Unassembled WGS sequence"/>
</dbReference>